<protein>
    <submittedName>
        <fullName evidence="1">Uncharacterized protein</fullName>
    </submittedName>
</protein>
<evidence type="ECO:0000313" key="2">
    <source>
        <dbReference type="Proteomes" id="UP000586947"/>
    </source>
</evidence>
<sequence>MSNQSVRDKALMVASEARRIGLGQQEEATAIAVSTRISTLRDKLDGLRTTLEAARRLNQYGADIPLSNVDDGLERFRQRAGEGLPSKPALDAAARTVEGVENQLRQALREAWRSWCEQRLAELRRDRLVMLPAGEAFAAEETLADLEKLRRGDLRAAAIQQFAISHRELRAQLDSTPDPDPEVLDLLQRLQVGTTLDKLTPADLQLLYDRQLAGTVEVRRRAT</sequence>
<organism evidence="1 2">
    <name type="scientific">Micromonospora parathelypteridis</name>
    <dbReference type="NCBI Taxonomy" id="1839617"/>
    <lineage>
        <taxon>Bacteria</taxon>
        <taxon>Bacillati</taxon>
        <taxon>Actinomycetota</taxon>
        <taxon>Actinomycetes</taxon>
        <taxon>Micromonosporales</taxon>
        <taxon>Micromonosporaceae</taxon>
        <taxon>Micromonospora</taxon>
    </lineage>
</organism>
<proteinExistence type="predicted"/>
<comment type="caution">
    <text evidence="1">The sequence shown here is derived from an EMBL/GenBank/DDBJ whole genome shotgun (WGS) entry which is preliminary data.</text>
</comment>
<reference evidence="1 2" key="1">
    <citation type="submission" date="2020-08" db="EMBL/GenBank/DDBJ databases">
        <title>Sequencing the genomes of 1000 actinobacteria strains.</title>
        <authorList>
            <person name="Klenk H.-P."/>
        </authorList>
    </citation>
    <scope>NUCLEOTIDE SEQUENCE [LARGE SCALE GENOMIC DNA]</scope>
    <source>
        <strain evidence="1 2">DSM 103125</strain>
    </source>
</reference>
<dbReference type="RefSeq" id="WP_184181795.1">
    <property type="nucleotide sequence ID" value="NZ_BMNF01000001.1"/>
</dbReference>
<keyword evidence="2" id="KW-1185">Reference proteome</keyword>
<dbReference type="AlphaFoldDB" id="A0A840VZL3"/>
<accession>A0A840VZL3</accession>
<dbReference type="Proteomes" id="UP000586947">
    <property type="component" value="Unassembled WGS sequence"/>
</dbReference>
<gene>
    <name evidence="1" type="ORF">HNR20_003799</name>
</gene>
<name>A0A840VZL3_9ACTN</name>
<evidence type="ECO:0000313" key="1">
    <source>
        <dbReference type="EMBL" id="MBB5479294.1"/>
    </source>
</evidence>
<dbReference type="EMBL" id="JACHDP010000001">
    <property type="protein sequence ID" value="MBB5479294.1"/>
    <property type="molecule type" value="Genomic_DNA"/>
</dbReference>